<protein>
    <recommendedName>
        <fullName evidence="5">Chitin-binding type-3 domain-containing protein</fullName>
    </recommendedName>
</protein>
<dbReference type="SMART" id="SM00495">
    <property type="entry name" value="ChtBD3"/>
    <property type="match status" value="1"/>
</dbReference>
<dbReference type="AlphaFoldDB" id="A0A165Q6P0"/>
<gene>
    <name evidence="6" type="ORF">EXIGLDRAFT_725631</name>
</gene>
<dbReference type="InterPro" id="IPR036573">
    <property type="entry name" value="CBM_sf_5/12"/>
</dbReference>
<dbReference type="SUPFAM" id="SSF51055">
    <property type="entry name" value="Carbohydrate binding domain"/>
    <property type="match status" value="1"/>
</dbReference>
<evidence type="ECO:0000259" key="5">
    <source>
        <dbReference type="SMART" id="SM00495"/>
    </source>
</evidence>
<name>A0A165Q6P0_EXIGL</name>
<dbReference type="GO" id="GO:0005975">
    <property type="term" value="P:carbohydrate metabolic process"/>
    <property type="evidence" value="ECO:0007669"/>
    <property type="project" value="InterPro"/>
</dbReference>
<evidence type="ECO:0000256" key="1">
    <source>
        <dbReference type="ARBA" id="ARBA00022729"/>
    </source>
</evidence>
<dbReference type="Pfam" id="PF02839">
    <property type="entry name" value="CBM_5_12"/>
    <property type="match status" value="1"/>
</dbReference>
<keyword evidence="7" id="KW-1185">Reference proteome</keyword>
<dbReference type="Gene3D" id="2.40.40.10">
    <property type="entry name" value="RlpA-like domain"/>
    <property type="match status" value="1"/>
</dbReference>
<dbReference type="Pfam" id="PF03330">
    <property type="entry name" value="DPBB_1"/>
    <property type="match status" value="1"/>
</dbReference>
<dbReference type="Proteomes" id="UP000077266">
    <property type="component" value="Unassembled WGS sequence"/>
</dbReference>
<evidence type="ECO:0000313" key="7">
    <source>
        <dbReference type="Proteomes" id="UP000077266"/>
    </source>
</evidence>
<dbReference type="InterPro" id="IPR036908">
    <property type="entry name" value="RlpA-like_sf"/>
</dbReference>
<dbReference type="GO" id="GO:0005576">
    <property type="term" value="C:extracellular region"/>
    <property type="evidence" value="ECO:0007669"/>
    <property type="project" value="InterPro"/>
</dbReference>
<accession>A0A165Q6P0</accession>
<dbReference type="GO" id="GO:0030246">
    <property type="term" value="F:carbohydrate binding"/>
    <property type="evidence" value="ECO:0007669"/>
    <property type="project" value="InterPro"/>
</dbReference>
<dbReference type="PRINTS" id="PR01217">
    <property type="entry name" value="PRICHEXTENSN"/>
</dbReference>
<feature type="compositionally biased region" description="Low complexity" evidence="3">
    <location>
        <begin position="189"/>
        <end position="206"/>
    </location>
</feature>
<dbReference type="CDD" id="cd12215">
    <property type="entry name" value="ChiC_BD"/>
    <property type="match status" value="1"/>
</dbReference>
<feature type="compositionally biased region" description="Low complexity" evidence="3">
    <location>
        <begin position="234"/>
        <end position="248"/>
    </location>
</feature>
<feature type="signal peptide" evidence="4">
    <location>
        <begin position="1"/>
        <end position="20"/>
    </location>
</feature>
<dbReference type="Gene3D" id="2.10.10.20">
    <property type="entry name" value="Carbohydrate-binding module superfamily 5/12"/>
    <property type="match status" value="1"/>
</dbReference>
<evidence type="ECO:0000256" key="4">
    <source>
        <dbReference type="SAM" id="SignalP"/>
    </source>
</evidence>
<evidence type="ECO:0000313" key="6">
    <source>
        <dbReference type="EMBL" id="KZW03165.1"/>
    </source>
</evidence>
<feature type="domain" description="Chitin-binding type-3" evidence="5">
    <location>
        <begin position="263"/>
        <end position="305"/>
    </location>
</feature>
<keyword evidence="2" id="KW-0378">Hydrolase</keyword>
<feature type="compositionally biased region" description="Pro residues" evidence="3">
    <location>
        <begin position="145"/>
        <end position="188"/>
    </location>
</feature>
<evidence type="ECO:0000256" key="2">
    <source>
        <dbReference type="ARBA" id="ARBA00022801"/>
    </source>
</evidence>
<sequence>MRSLSHSFVALALAVAAVRAGPISKRAEGDPMGPQENGEATFYDPGMGACGVTNSGSDLMAAVSQAFFDTFPGAGANPNANPLCGKTATVNYNGKTVQVKLLDRCVSCAYVDLDLSPAAFDQLASRDEGRIHGISWQIDGEGGSTPPPPPPETSAPPPPPETTPPPPPPESTPPPPESTPPPPPPPPSSSEAPTSTEDPCPGETETPMPPPPPSSTEDPCPDETETSTPPPPTQTEDPCPGEEPSSTSTPPPPTGNTSGGSCADSFDASKVYVGGDTADYQGHHWKAKWWTQGAAPGADMVWEDAGAC</sequence>
<dbReference type="InParanoid" id="A0A165Q6P0"/>
<keyword evidence="1 4" id="KW-0732">Signal</keyword>
<dbReference type="InterPro" id="IPR051477">
    <property type="entry name" value="Expansin_CellWall"/>
</dbReference>
<organism evidence="6 7">
    <name type="scientific">Exidia glandulosa HHB12029</name>
    <dbReference type="NCBI Taxonomy" id="1314781"/>
    <lineage>
        <taxon>Eukaryota</taxon>
        <taxon>Fungi</taxon>
        <taxon>Dikarya</taxon>
        <taxon>Basidiomycota</taxon>
        <taxon>Agaricomycotina</taxon>
        <taxon>Agaricomycetes</taxon>
        <taxon>Auriculariales</taxon>
        <taxon>Exidiaceae</taxon>
        <taxon>Exidia</taxon>
    </lineage>
</organism>
<dbReference type="InterPro" id="IPR003610">
    <property type="entry name" value="CBM5/12"/>
</dbReference>
<dbReference type="PANTHER" id="PTHR31836:SF28">
    <property type="entry name" value="SRCR DOMAIN-CONTAINING PROTEIN-RELATED"/>
    <property type="match status" value="1"/>
</dbReference>
<feature type="chain" id="PRO_5007864823" description="Chitin-binding type-3 domain-containing protein" evidence="4">
    <location>
        <begin position="21"/>
        <end position="308"/>
    </location>
</feature>
<evidence type="ECO:0000256" key="3">
    <source>
        <dbReference type="SAM" id="MobiDB-lite"/>
    </source>
</evidence>
<dbReference type="SUPFAM" id="SSF50685">
    <property type="entry name" value="Barwin-like endoglucanases"/>
    <property type="match status" value="1"/>
</dbReference>
<dbReference type="OrthoDB" id="623670at2759"/>
<dbReference type="STRING" id="1314781.A0A165Q6P0"/>
<dbReference type="PANTHER" id="PTHR31836">
    <property type="match status" value="1"/>
</dbReference>
<dbReference type="GO" id="GO:0004553">
    <property type="term" value="F:hydrolase activity, hydrolyzing O-glycosyl compounds"/>
    <property type="evidence" value="ECO:0007669"/>
    <property type="project" value="InterPro"/>
</dbReference>
<dbReference type="InterPro" id="IPR009009">
    <property type="entry name" value="RlpA-like_DPBB"/>
</dbReference>
<dbReference type="EMBL" id="KV425884">
    <property type="protein sequence ID" value="KZW03165.1"/>
    <property type="molecule type" value="Genomic_DNA"/>
</dbReference>
<feature type="region of interest" description="Disordered" evidence="3">
    <location>
        <begin position="136"/>
        <end position="267"/>
    </location>
</feature>
<proteinExistence type="predicted"/>
<dbReference type="CDD" id="cd22191">
    <property type="entry name" value="DPBB_RlpA_EXP_N-like"/>
    <property type="match status" value="1"/>
</dbReference>
<reference evidence="6 7" key="1">
    <citation type="journal article" date="2016" name="Mol. Biol. Evol.">
        <title>Comparative Genomics of Early-Diverging Mushroom-Forming Fungi Provides Insights into the Origins of Lignocellulose Decay Capabilities.</title>
        <authorList>
            <person name="Nagy L.G."/>
            <person name="Riley R."/>
            <person name="Tritt A."/>
            <person name="Adam C."/>
            <person name="Daum C."/>
            <person name="Floudas D."/>
            <person name="Sun H."/>
            <person name="Yadav J.S."/>
            <person name="Pangilinan J."/>
            <person name="Larsson K.H."/>
            <person name="Matsuura K."/>
            <person name="Barry K."/>
            <person name="Labutti K."/>
            <person name="Kuo R."/>
            <person name="Ohm R.A."/>
            <person name="Bhattacharya S.S."/>
            <person name="Shirouzu T."/>
            <person name="Yoshinaga Y."/>
            <person name="Martin F.M."/>
            <person name="Grigoriev I.V."/>
            <person name="Hibbett D.S."/>
        </authorList>
    </citation>
    <scope>NUCLEOTIDE SEQUENCE [LARGE SCALE GENOMIC DNA]</scope>
    <source>
        <strain evidence="6 7">HHB12029</strain>
    </source>
</reference>